<reference evidence="2" key="1">
    <citation type="submission" date="2020-01" db="EMBL/GenBank/DDBJ databases">
        <authorList>
            <person name="Meier V. D."/>
            <person name="Meier V D."/>
        </authorList>
    </citation>
    <scope>NUCLEOTIDE SEQUENCE</scope>
    <source>
        <strain evidence="2">HLG_WM_MAG_02</strain>
    </source>
</reference>
<evidence type="ECO:0000313" key="2">
    <source>
        <dbReference type="EMBL" id="CAA6819099.1"/>
    </source>
</evidence>
<feature type="transmembrane region" description="Helical" evidence="1">
    <location>
        <begin position="12"/>
        <end position="28"/>
    </location>
</feature>
<accession>A0A6S6TWZ8</accession>
<keyword evidence="1" id="KW-1133">Transmembrane helix</keyword>
<proteinExistence type="predicted"/>
<keyword evidence="1" id="KW-0812">Transmembrane</keyword>
<dbReference type="AlphaFoldDB" id="A0A6S6TWZ8"/>
<protein>
    <submittedName>
        <fullName evidence="2">Uncharacterized protein</fullName>
    </submittedName>
</protein>
<evidence type="ECO:0000256" key="1">
    <source>
        <dbReference type="SAM" id="Phobius"/>
    </source>
</evidence>
<keyword evidence="1" id="KW-0472">Membrane</keyword>
<feature type="transmembrane region" description="Helical" evidence="1">
    <location>
        <begin position="48"/>
        <end position="65"/>
    </location>
</feature>
<sequence>MIEKFKRALKKEIIFYLVILVLLALVAHSDLLSNPSLRFEMMFEKGNYLHPFFYAFVLYSVLLLIRKTLEFIIGLFEK</sequence>
<dbReference type="EMBL" id="CACVAZ010000120">
    <property type="protein sequence ID" value="CAA6819099.1"/>
    <property type="molecule type" value="Genomic_DNA"/>
</dbReference>
<organism evidence="2">
    <name type="scientific">uncultured Sulfurovum sp</name>
    <dbReference type="NCBI Taxonomy" id="269237"/>
    <lineage>
        <taxon>Bacteria</taxon>
        <taxon>Pseudomonadati</taxon>
        <taxon>Campylobacterota</taxon>
        <taxon>Epsilonproteobacteria</taxon>
        <taxon>Campylobacterales</taxon>
        <taxon>Sulfurovaceae</taxon>
        <taxon>Sulfurovum</taxon>
        <taxon>environmental samples</taxon>
    </lineage>
</organism>
<name>A0A6S6TWZ8_9BACT</name>
<gene>
    <name evidence="2" type="ORF">HELGO_WM18711</name>
</gene>